<dbReference type="Proteomes" id="UP001221757">
    <property type="component" value="Unassembled WGS sequence"/>
</dbReference>
<feature type="compositionally biased region" description="Low complexity" evidence="1">
    <location>
        <begin position="68"/>
        <end position="87"/>
    </location>
</feature>
<gene>
    <name evidence="2" type="ORF">B0H17DRAFT_1210774</name>
</gene>
<reference evidence="2" key="1">
    <citation type="submission" date="2023-03" db="EMBL/GenBank/DDBJ databases">
        <title>Massive genome expansion in bonnet fungi (Mycena s.s.) driven by repeated elements and novel gene families across ecological guilds.</title>
        <authorList>
            <consortium name="Lawrence Berkeley National Laboratory"/>
            <person name="Harder C.B."/>
            <person name="Miyauchi S."/>
            <person name="Viragh M."/>
            <person name="Kuo A."/>
            <person name="Thoen E."/>
            <person name="Andreopoulos B."/>
            <person name="Lu D."/>
            <person name="Skrede I."/>
            <person name="Drula E."/>
            <person name="Henrissat B."/>
            <person name="Morin E."/>
            <person name="Kohler A."/>
            <person name="Barry K."/>
            <person name="LaButti K."/>
            <person name="Morin E."/>
            <person name="Salamov A."/>
            <person name="Lipzen A."/>
            <person name="Mereny Z."/>
            <person name="Hegedus B."/>
            <person name="Baldrian P."/>
            <person name="Stursova M."/>
            <person name="Weitz H."/>
            <person name="Taylor A."/>
            <person name="Grigoriev I.V."/>
            <person name="Nagy L.G."/>
            <person name="Martin F."/>
            <person name="Kauserud H."/>
        </authorList>
    </citation>
    <scope>NUCLEOTIDE SEQUENCE</scope>
    <source>
        <strain evidence="2">CBHHK067</strain>
    </source>
</reference>
<organism evidence="2 3">
    <name type="scientific">Mycena rosella</name>
    <name type="common">Pink bonnet</name>
    <name type="synonym">Agaricus rosellus</name>
    <dbReference type="NCBI Taxonomy" id="1033263"/>
    <lineage>
        <taxon>Eukaryota</taxon>
        <taxon>Fungi</taxon>
        <taxon>Dikarya</taxon>
        <taxon>Basidiomycota</taxon>
        <taxon>Agaricomycotina</taxon>
        <taxon>Agaricomycetes</taxon>
        <taxon>Agaricomycetidae</taxon>
        <taxon>Agaricales</taxon>
        <taxon>Marasmiineae</taxon>
        <taxon>Mycenaceae</taxon>
        <taxon>Mycena</taxon>
    </lineage>
</organism>
<evidence type="ECO:0000256" key="1">
    <source>
        <dbReference type="SAM" id="MobiDB-lite"/>
    </source>
</evidence>
<dbReference type="AlphaFoldDB" id="A0AAD7CW28"/>
<dbReference type="EMBL" id="JARKIE010000212">
    <property type="protein sequence ID" value="KAJ7665767.1"/>
    <property type="molecule type" value="Genomic_DNA"/>
</dbReference>
<comment type="caution">
    <text evidence="2">The sequence shown here is derived from an EMBL/GenBank/DDBJ whole genome shotgun (WGS) entry which is preliminary data.</text>
</comment>
<feature type="region of interest" description="Disordered" evidence="1">
    <location>
        <begin position="1"/>
        <end position="116"/>
    </location>
</feature>
<keyword evidence="3" id="KW-1185">Reference proteome</keyword>
<feature type="compositionally biased region" description="Low complexity" evidence="1">
    <location>
        <begin position="24"/>
        <end position="46"/>
    </location>
</feature>
<evidence type="ECO:0000313" key="3">
    <source>
        <dbReference type="Proteomes" id="UP001221757"/>
    </source>
</evidence>
<proteinExistence type="predicted"/>
<name>A0AAD7CW28_MYCRO</name>
<accession>A0AAD7CW28</accession>
<evidence type="ECO:0000313" key="2">
    <source>
        <dbReference type="EMBL" id="KAJ7665767.1"/>
    </source>
</evidence>
<sequence length="214" mass="22672">MSSLDNPLSRSPYERAHDSRPLFPSSSNPWNTDSSDSTSTSASSSSIFENPWGAFSRSNEREPLVDSPRSIAPRAASSTATPTQQRADPIPQRALPADPTVAPPAKQRSMSTGPLESGLSAMTLDIVRARTREHTVAADPPKARRAPKISDTGSICGCKKNRRGTNPAVSASSTSTNNYINFCALTLPQTPLTNGLQITTGSCNPAPIGLIPSR</sequence>
<protein>
    <submittedName>
        <fullName evidence="2">Uncharacterized protein</fullName>
    </submittedName>
</protein>